<dbReference type="SUPFAM" id="SSF55073">
    <property type="entry name" value="Nucleotide cyclase"/>
    <property type="match status" value="1"/>
</dbReference>
<name>A0ABZ0B6X9_9SPHN</name>
<dbReference type="CDD" id="cd01948">
    <property type="entry name" value="EAL"/>
    <property type="match status" value="1"/>
</dbReference>
<dbReference type="InterPro" id="IPR035919">
    <property type="entry name" value="EAL_sf"/>
</dbReference>
<dbReference type="SUPFAM" id="SSF52172">
    <property type="entry name" value="CheY-like"/>
    <property type="match status" value="1"/>
</dbReference>
<accession>A0ABZ0B6X9</accession>
<dbReference type="SMART" id="SM00267">
    <property type="entry name" value="GGDEF"/>
    <property type="match status" value="1"/>
</dbReference>
<keyword evidence="4" id="KW-1185">Reference proteome</keyword>
<reference evidence="3 4" key="1">
    <citation type="submission" date="2023-09" db="EMBL/GenBank/DDBJ databases">
        <authorList>
            <person name="Rey-Velasco X."/>
        </authorList>
    </citation>
    <scope>NUCLEOTIDE SEQUENCE [LARGE SCALE GENOMIC DNA]</scope>
    <source>
        <strain evidence="3 4">W311</strain>
    </source>
</reference>
<evidence type="ECO:0000259" key="2">
    <source>
        <dbReference type="PROSITE" id="PS50887"/>
    </source>
</evidence>
<dbReference type="InterPro" id="IPR000160">
    <property type="entry name" value="GGDEF_dom"/>
</dbReference>
<dbReference type="Pfam" id="PF00990">
    <property type="entry name" value="GGDEF"/>
    <property type="match status" value="1"/>
</dbReference>
<organism evidence="3 4">
    <name type="scientific">Stakelama saccharophila</name>
    <dbReference type="NCBI Taxonomy" id="3075605"/>
    <lineage>
        <taxon>Bacteria</taxon>
        <taxon>Pseudomonadati</taxon>
        <taxon>Pseudomonadota</taxon>
        <taxon>Alphaproteobacteria</taxon>
        <taxon>Sphingomonadales</taxon>
        <taxon>Sphingomonadaceae</taxon>
        <taxon>Stakelama</taxon>
    </lineage>
</organism>
<evidence type="ECO:0000313" key="4">
    <source>
        <dbReference type="Proteomes" id="UP001302249"/>
    </source>
</evidence>
<proteinExistence type="predicted"/>
<dbReference type="Pfam" id="PF00563">
    <property type="entry name" value="EAL"/>
    <property type="match status" value="1"/>
</dbReference>
<sequence>MADRTAATQAPLFVLSFRHRDELATILGEAGWPVIAARRSSGADRRWLASGAAVAVVDARGAVAEAVAATELLAGPVGACGGALLVVVARGHSDRLGDFLLAGATQFVTSPMDDTELVAAVRFAEAQAGRGGADWRQIAEREGALGWRYDPAGSTIALAPGLAAMLDAATARPLELLRRLRPDERRAAYAAIRRLRAGALTTAFAHDMPGMGRGIAHLRREPRGGRIEAVIEPVHEGADIEIAREDGLTGAGDAATARRWIDRRLAAGRSIAAIFVSLTQFGIVNTAYGKATGDSLLRAVARRLVEAAHETLGRATLVSRIGGSDFAVITDDGLSRVELAAAQIETLLARPFVAGGNTAPLGARIAVLESGNGDDATVFLRRGGERLADMRSGRGNDATPRSETVARQSIGQLALDLRRALGEGEIETLFQPQVAIGSGVITGVEALARWRHPALGEIGAEMLFAAAERAGLGIALSDHVQEVALRAAAAWPAILSGLRLSINVTAEDVARAGFADLILRRIDASGFPRSRLTVEVTESGLIAELGNAALLLAELRTAGCRVAIDDFGTGYSSLAYLKALPLDYLKIDRALTQDIAGSVRDRIVVRGVIDMARSLGLSVIAEGVESREQADLLAQEGCQYYQGFLCAGPLTTAALEGLVGEAA</sequence>
<dbReference type="EC" id="3.1.4.52" evidence="3"/>
<protein>
    <submittedName>
        <fullName evidence="3">GGDEF domain-containing phosphodiesterase</fullName>
        <ecNumber evidence="3">3.1.4.52</ecNumber>
    </submittedName>
</protein>
<dbReference type="Gene3D" id="3.30.70.270">
    <property type="match status" value="1"/>
</dbReference>
<feature type="domain" description="EAL" evidence="1">
    <location>
        <begin position="410"/>
        <end position="663"/>
    </location>
</feature>
<feature type="domain" description="GGDEF" evidence="2">
    <location>
        <begin position="269"/>
        <end position="404"/>
    </location>
</feature>
<dbReference type="PANTHER" id="PTHR33121:SF79">
    <property type="entry name" value="CYCLIC DI-GMP PHOSPHODIESTERASE PDED-RELATED"/>
    <property type="match status" value="1"/>
</dbReference>
<evidence type="ECO:0000259" key="1">
    <source>
        <dbReference type="PROSITE" id="PS50883"/>
    </source>
</evidence>
<dbReference type="SMART" id="SM00052">
    <property type="entry name" value="EAL"/>
    <property type="match status" value="1"/>
</dbReference>
<dbReference type="PROSITE" id="PS50883">
    <property type="entry name" value="EAL"/>
    <property type="match status" value="1"/>
</dbReference>
<keyword evidence="3" id="KW-0378">Hydrolase</keyword>
<dbReference type="InterPro" id="IPR011006">
    <property type="entry name" value="CheY-like_superfamily"/>
</dbReference>
<dbReference type="SUPFAM" id="SSF141868">
    <property type="entry name" value="EAL domain-like"/>
    <property type="match status" value="1"/>
</dbReference>
<dbReference type="PROSITE" id="PS50887">
    <property type="entry name" value="GGDEF"/>
    <property type="match status" value="1"/>
</dbReference>
<evidence type="ECO:0000313" key="3">
    <source>
        <dbReference type="EMBL" id="WNO52982.1"/>
    </source>
</evidence>
<dbReference type="InterPro" id="IPR029787">
    <property type="entry name" value="Nucleotide_cyclase"/>
</dbReference>
<dbReference type="InterPro" id="IPR050706">
    <property type="entry name" value="Cyclic-di-GMP_PDE-like"/>
</dbReference>
<dbReference type="GO" id="GO:0071111">
    <property type="term" value="F:cyclic-guanylate-specific phosphodiesterase activity"/>
    <property type="evidence" value="ECO:0007669"/>
    <property type="project" value="UniProtKB-EC"/>
</dbReference>
<dbReference type="InterPro" id="IPR001633">
    <property type="entry name" value="EAL_dom"/>
</dbReference>
<dbReference type="RefSeq" id="WP_313913980.1">
    <property type="nucleotide sequence ID" value="NZ_CP135076.1"/>
</dbReference>
<dbReference type="Gene3D" id="3.20.20.450">
    <property type="entry name" value="EAL domain"/>
    <property type="match status" value="1"/>
</dbReference>
<dbReference type="Proteomes" id="UP001302249">
    <property type="component" value="Chromosome"/>
</dbReference>
<dbReference type="InterPro" id="IPR043128">
    <property type="entry name" value="Rev_trsase/Diguanyl_cyclase"/>
</dbReference>
<dbReference type="PANTHER" id="PTHR33121">
    <property type="entry name" value="CYCLIC DI-GMP PHOSPHODIESTERASE PDEF"/>
    <property type="match status" value="1"/>
</dbReference>
<dbReference type="EMBL" id="CP135076">
    <property type="protein sequence ID" value="WNO52982.1"/>
    <property type="molecule type" value="Genomic_DNA"/>
</dbReference>
<gene>
    <name evidence="3" type="ORF">RPR59_11000</name>
</gene>